<protein>
    <submittedName>
        <fullName evidence="1">Uncharacterized protein</fullName>
    </submittedName>
</protein>
<evidence type="ECO:0000313" key="1">
    <source>
        <dbReference type="EMBL" id="CDX53689.1"/>
    </source>
</evidence>
<evidence type="ECO:0000313" key="2">
    <source>
        <dbReference type="Proteomes" id="UP000182888"/>
    </source>
</evidence>
<dbReference type="Proteomes" id="UP000182888">
    <property type="component" value="Unassembled WGS sequence"/>
</dbReference>
<gene>
    <name evidence="1" type="ORF">MPL1032_180114</name>
</gene>
<name>A0A0K2VTN6_MESPL</name>
<proteinExistence type="predicted"/>
<sequence>MVTQALNLLFLGVAESLVRATAHLVRPCQRLDLFWRDRFEECGRDLAVDRRGRKR</sequence>
<reference evidence="2" key="1">
    <citation type="submission" date="2014-08" db="EMBL/GenBank/DDBJ databases">
        <authorList>
            <person name="Edwards T."/>
        </authorList>
    </citation>
    <scope>NUCLEOTIDE SEQUENCE [LARGE SCALE GENOMIC DNA]</scope>
</reference>
<organism evidence="1 2">
    <name type="scientific">Mesorhizobium plurifarium</name>
    <dbReference type="NCBI Taxonomy" id="69974"/>
    <lineage>
        <taxon>Bacteria</taxon>
        <taxon>Pseudomonadati</taxon>
        <taxon>Pseudomonadota</taxon>
        <taxon>Alphaproteobacteria</taxon>
        <taxon>Hyphomicrobiales</taxon>
        <taxon>Phyllobacteriaceae</taxon>
        <taxon>Mesorhizobium</taxon>
    </lineage>
</organism>
<dbReference type="AlphaFoldDB" id="A0A0K2VTN6"/>
<accession>A0A0K2VTN6</accession>
<dbReference type="EMBL" id="CCND01000010">
    <property type="protein sequence ID" value="CDX53689.1"/>
    <property type="molecule type" value="Genomic_DNA"/>
</dbReference>